<proteinExistence type="predicted"/>
<dbReference type="EMBL" id="JABBWK010000031">
    <property type="protein sequence ID" value="KAG1899705.1"/>
    <property type="molecule type" value="Genomic_DNA"/>
</dbReference>
<sequence length="708" mass="81768">MYPSVAISLRTLAAYRQSHRMCPRFSIQSQCKTLCYLHDIPYRPYLKMQFSAAYDVFLEILHRINQRLRQALKRDTVNWRMLNTCPACFYKLDDEPAFDFEWLVSIDARSDYWIHADAVDKFENEVKSRQTDLRNDDDWEDEPTDPDHPGAFTCVNRWRNAGPDSRKKMFAVFQESGIFIASCRHRFVLLACDMIRSGELAKYLIAIIDKLLTVYGKNGGCAYNISCAFSKTLANSTLGPRAHDLGFRMMVGAFHGHAHNRRCQLDWHPMYISGTGHTEGEGCEHIFSASNELARSTRHANRFHRHQAIEEHFAFWDADKYAALSNYLWTHYREALKSVRLLTAELETIKAELRLSDNDFPGFFDQERIYLDGLKQPAPRDRLSIRYVEVLDELAERSLEQMHDALKQARIRVNSSYAKLQHAEGLVAHCETLLSVDERWLIGGDEYKRFKEEATLGKYRTALDELERLVVMRLFELSKLSLSGTGYKLRQQISKALQRRSDTIRNAINRYNIQAASLIPPRQTIAWKDIAEYSFLGEFDLLRDSRTDIQDKDWARPAHREATTKYFKLCRAREEIIRLNIEIRRLRTAIHDETIDTSAVIDELLVANPLLAAELKRQWRSRAAINAVHTYRLDQIERLFGFSGISGIGTRLANPAFSRPVNTNGASSAQAENPDSSASEFHDIEALDREEHEVVTEDMADFLYSIND</sequence>
<gene>
    <name evidence="2" type="ORF">F5891DRAFT_1128890</name>
</gene>
<dbReference type="GeneID" id="64658627"/>
<comment type="caution">
    <text evidence="2">The sequence shown here is derived from an EMBL/GenBank/DDBJ whole genome shotgun (WGS) entry which is preliminary data.</text>
</comment>
<protein>
    <recommendedName>
        <fullName evidence="4">CxC1-like cysteine cluster associated with KDZ transposases domain-containing protein</fullName>
    </recommendedName>
</protein>
<accession>A0AAD4E517</accession>
<dbReference type="RefSeq" id="XP_041225281.1">
    <property type="nucleotide sequence ID" value="XM_041364329.1"/>
</dbReference>
<dbReference type="AlphaFoldDB" id="A0AAD4E517"/>
<dbReference type="PANTHER" id="PTHR33096:SF1">
    <property type="entry name" value="CXC1-LIKE CYSTEINE CLUSTER ASSOCIATED WITH KDZ TRANSPOSASES DOMAIN-CONTAINING PROTEIN"/>
    <property type="match status" value="1"/>
</dbReference>
<feature type="compositionally biased region" description="Polar residues" evidence="1">
    <location>
        <begin position="660"/>
        <end position="679"/>
    </location>
</feature>
<evidence type="ECO:0008006" key="4">
    <source>
        <dbReference type="Google" id="ProtNLM"/>
    </source>
</evidence>
<feature type="region of interest" description="Disordered" evidence="1">
    <location>
        <begin position="659"/>
        <end position="679"/>
    </location>
</feature>
<evidence type="ECO:0000313" key="3">
    <source>
        <dbReference type="Proteomes" id="UP001195769"/>
    </source>
</evidence>
<dbReference type="Proteomes" id="UP001195769">
    <property type="component" value="Unassembled WGS sequence"/>
</dbReference>
<organism evidence="2 3">
    <name type="scientific">Suillus fuscotomentosus</name>
    <dbReference type="NCBI Taxonomy" id="1912939"/>
    <lineage>
        <taxon>Eukaryota</taxon>
        <taxon>Fungi</taxon>
        <taxon>Dikarya</taxon>
        <taxon>Basidiomycota</taxon>
        <taxon>Agaricomycotina</taxon>
        <taxon>Agaricomycetes</taxon>
        <taxon>Agaricomycetidae</taxon>
        <taxon>Boletales</taxon>
        <taxon>Suillineae</taxon>
        <taxon>Suillaceae</taxon>
        <taxon>Suillus</taxon>
    </lineage>
</organism>
<dbReference type="Pfam" id="PF18758">
    <property type="entry name" value="KDZ"/>
    <property type="match status" value="1"/>
</dbReference>
<evidence type="ECO:0000256" key="1">
    <source>
        <dbReference type="SAM" id="MobiDB-lite"/>
    </source>
</evidence>
<dbReference type="InterPro" id="IPR040521">
    <property type="entry name" value="KDZ"/>
</dbReference>
<keyword evidence="3" id="KW-1185">Reference proteome</keyword>
<dbReference type="PANTHER" id="PTHR33096">
    <property type="entry name" value="CXC2 DOMAIN-CONTAINING PROTEIN"/>
    <property type="match status" value="1"/>
</dbReference>
<name>A0AAD4E517_9AGAM</name>
<evidence type="ECO:0000313" key="2">
    <source>
        <dbReference type="EMBL" id="KAG1899705.1"/>
    </source>
</evidence>
<reference evidence="2" key="1">
    <citation type="journal article" date="2020" name="New Phytol.">
        <title>Comparative genomics reveals dynamic genome evolution in host specialist ectomycorrhizal fungi.</title>
        <authorList>
            <person name="Lofgren L.A."/>
            <person name="Nguyen N.H."/>
            <person name="Vilgalys R."/>
            <person name="Ruytinx J."/>
            <person name="Liao H.L."/>
            <person name="Branco S."/>
            <person name="Kuo A."/>
            <person name="LaButti K."/>
            <person name="Lipzen A."/>
            <person name="Andreopoulos W."/>
            <person name="Pangilinan J."/>
            <person name="Riley R."/>
            <person name="Hundley H."/>
            <person name="Na H."/>
            <person name="Barry K."/>
            <person name="Grigoriev I.V."/>
            <person name="Stajich J.E."/>
            <person name="Kennedy P.G."/>
        </authorList>
    </citation>
    <scope>NUCLEOTIDE SEQUENCE</scope>
    <source>
        <strain evidence="2">FC203</strain>
    </source>
</reference>